<evidence type="ECO:0000256" key="1">
    <source>
        <dbReference type="SAM" id="MobiDB-lite"/>
    </source>
</evidence>
<dbReference type="PANTHER" id="PTHR16022">
    <property type="entry name" value="WD REPEAT DOMAIN 60"/>
    <property type="match status" value="1"/>
</dbReference>
<dbReference type="GO" id="GO:0005868">
    <property type="term" value="C:cytoplasmic dynein complex"/>
    <property type="evidence" value="ECO:0007669"/>
    <property type="project" value="InterPro"/>
</dbReference>
<dbReference type="Ensembl" id="ENSEAST00005049352.1">
    <property type="protein sequence ID" value="ENSEASP00005058339.1"/>
    <property type="gene ID" value="ENSEASG00005001212.2"/>
</dbReference>
<proteinExistence type="predicted"/>
<evidence type="ECO:0000313" key="2">
    <source>
        <dbReference type="Ensembl" id="ENSEASP00005058339.1"/>
    </source>
</evidence>
<reference evidence="2" key="3">
    <citation type="submission" date="2025-09" db="UniProtKB">
        <authorList>
            <consortium name="Ensembl"/>
        </authorList>
    </citation>
    <scope>IDENTIFICATION</scope>
</reference>
<feature type="compositionally biased region" description="Basic and acidic residues" evidence="1">
    <location>
        <begin position="28"/>
        <end position="40"/>
    </location>
</feature>
<dbReference type="GO" id="GO:0005929">
    <property type="term" value="C:cilium"/>
    <property type="evidence" value="ECO:0007669"/>
    <property type="project" value="GOC"/>
</dbReference>
<organism evidence="2 3">
    <name type="scientific">Equus asinus</name>
    <name type="common">Donkey</name>
    <name type="synonym">Equus africanus asinus</name>
    <dbReference type="NCBI Taxonomy" id="9793"/>
    <lineage>
        <taxon>Eukaryota</taxon>
        <taxon>Metazoa</taxon>
        <taxon>Chordata</taxon>
        <taxon>Craniata</taxon>
        <taxon>Vertebrata</taxon>
        <taxon>Euteleostomi</taxon>
        <taxon>Mammalia</taxon>
        <taxon>Eutheria</taxon>
        <taxon>Laurasiatheria</taxon>
        <taxon>Perissodactyla</taxon>
        <taxon>Equidae</taxon>
        <taxon>Equus</taxon>
    </lineage>
</organism>
<evidence type="ECO:0000313" key="3">
    <source>
        <dbReference type="Proteomes" id="UP000694387"/>
    </source>
</evidence>
<dbReference type="AlphaFoldDB" id="A0A9L0JYX6"/>
<protein>
    <submittedName>
        <fullName evidence="2">Uncharacterized protein</fullName>
    </submittedName>
</protein>
<feature type="compositionally biased region" description="Basic and acidic residues" evidence="1">
    <location>
        <begin position="1"/>
        <end position="15"/>
    </location>
</feature>
<dbReference type="Proteomes" id="UP000694387">
    <property type="component" value="Chromosome 2"/>
</dbReference>
<dbReference type="GeneTree" id="ENSGT00390000013743"/>
<dbReference type="PANTHER" id="PTHR16022:SF0">
    <property type="entry name" value="CYTOPLASMIC DYNEIN 2 INTERMEDIATE CHAIN 1"/>
    <property type="match status" value="1"/>
</dbReference>
<feature type="region of interest" description="Disordered" evidence="1">
    <location>
        <begin position="1"/>
        <end position="51"/>
    </location>
</feature>
<reference evidence="2 3" key="1">
    <citation type="journal article" date="2020" name="Nat. Commun.">
        <title>Donkey genomes provide new insights into domestication and selection for coat color.</title>
        <authorList>
            <person name="Wang"/>
            <person name="C."/>
            <person name="Li"/>
            <person name="H."/>
            <person name="Guo"/>
            <person name="Y."/>
            <person name="Huang"/>
            <person name="J."/>
            <person name="Sun"/>
            <person name="Y."/>
            <person name="Min"/>
            <person name="J."/>
            <person name="Wang"/>
            <person name="J."/>
            <person name="Fang"/>
            <person name="X."/>
            <person name="Zhao"/>
            <person name="Z."/>
            <person name="Wang"/>
            <person name="S."/>
            <person name="Zhang"/>
            <person name="Y."/>
            <person name="Liu"/>
            <person name="Q."/>
            <person name="Jiang"/>
            <person name="Q."/>
            <person name="Wang"/>
            <person name="X."/>
            <person name="Guo"/>
            <person name="Y."/>
            <person name="Yang"/>
            <person name="C."/>
            <person name="Wang"/>
            <person name="Y."/>
            <person name="Tian"/>
            <person name="F."/>
            <person name="Zhuang"/>
            <person name="G."/>
            <person name="Fan"/>
            <person name="Y."/>
            <person name="Gao"/>
            <person name="Q."/>
            <person name="Li"/>
            <person name="Y."/>
            <person name="Ju"/>
            <person name="Z."/>
            <person name="Li"/>
            <person name="J."/>
            <person name="Li"/>
            <person name="R."/>
            <person name="Hou"/>
            <person name="M."/>
            <person name="Yang"/>
            <person name="G."/>
            <person name="Liu"/>
            <person name="G."/>
            <person name="Liu"/>
            <person name="W."/>
            <person name="Guo"/>
            <person name="J."/>
            <person name="Pan"/>
            <person name="S."/>
            <person name="Fan"/>
            <person name="G."/>
            <person name="Zhang"/>
            <person name="W."/>
            <person name="Zhang"/>
            <person name="R."/>
            <person name="Yu"/>
            <person name="J."/>
            <person name="Zhang"/>
            <person name="X."/>
            <person name="Yin"/>
            <person name="Q."/>
            <person name="Ji"/>
            <person name="C."/>
            <person name="Jin"/>
            <person name="Y."/>
            <person name="Yue"/>
            <person name="G."/>
            <person name="Liu"/>
            <person name="M."/>
            <person name="Xu"/>
            <person name="J."/>
            <person name="Liu"/>
            <person name="S."/>
            <person name="Jordana"/>
            <person name="J."/>
            <person name="Noce"/>
            <person name="A."/>
            <person name="Amills"/>
            <person name="M."/>
            <person name="Wu"/>
            <person name="D.D."/>
            <person name="Li"/>
            <person name="S."/>
            <person name="Zhou"/>
            <person name="X. and Zhong"/>
            <person name="J."/>
        </authorList>
    </citation>
    <scope>NUCLEOTIDE SEQUENCE [LARGE SCALE GENOMIC DNA]</scope>
</reference>
<feature type="compositionally biased region" description="Acidic residues" evidence="1">
    <location>
        <begin position="41"/>
        <end position="50"/>
    </location>
</feature>
<name>A0A9L0JYX6_EQUAS</name>
<keyword evidence="3" id="KW-1185">Reference proteome</keyword>
<sequence>NGEHRSRGTSSKRDGTSNQHAENLVRNNGRDKDARRKEIEKEDIDLENGADEYIARLEDDCEDYEDDFEVCDGDDDDSTNEPELREKIEELPLARKKEIQEIQKAINAENERIGELSLKLSQKQGLMDRERASGPDANNSSSRAPVCGIFMDFATASHRQRSRTQAFKQKPMFSIMKITLKEMFRLKR</sequence>
<dbReference type="GO" id="GO:0045504">
    <property type="term" value="F:dynein heavy chain binding"/>
    <property type="evidence" value="ECO:0007669"/>
    <property type="project" value="InterPro"/>
</dbReference>
<dbReference type="GO" id="GO:0045503">
    <property type="term" value="F:dynein light chain binding"/>
    <property type="evidence" value="ECO:0007669"/>
    <property type="project" value="InterPro"/>
</dbReference>
<accession>A0A9L0JYX6</accession>
<dbReference type="GO" id="GO:0042073">
    <property type="term" value="P:intraciliary transport"/>
    <property type="evidence" value="ECO:0007669"/>
    <property type="project" value="InterPro"/>
</dbReference>
<reference evidence="2" key="2">
    <citation type="submission" date="2025-08" db="UniProtKB">
        <authorList>
            <consortium name="Ensembl"/>
        </authorList>
    </citation>
    <scope>IDENTIFICATION</scope>
</reference>
<dbReference type="InterPro" id="IPR042505">
    <property type="entry name" value="DYNC2I1"/>
</dbReference>